<evidence type="ECO:0000259" key="4">
    <source>
        <dbReference type="SMART" id="SM00499"/>
    </source>
</evidence>
<feature type="chain" id="PRO_5001601320" description="Non-specific lipid-transfer protein" evidence="3">
    <location>
        <begin position="27"/>
        <end position="189"/>
    </location>
</feature>
<feature type="domain" description="Bifunctional inhibitor/plant lipid transfer protein/seed storage helical" evidence="4">
    <location>
        <begin position="30"/>
        <end position="118"/>
    </location>
</feature>
<dbReference type="HOGENOM" id="CLU_1436794_0_0_1"/>
<evidence type="ECO:0000313" key="6">
    <source>
        <dbReference type="Proteomes" id="UP000026915"/>
    </source>
</evidence>
<evidence type="ECO:0000256" key="3">
    <source>
        <dbReference type="SAM" id="SignalP"/>
    </source>
</evidence>
<dbReference type="PRINTS" id="PR00382">
    <property type="entry name" value="LIPIDTRNSFER"/>
</dbReference>
<evidence type="ECO:0000313" key="5">
    <source>
        <dbReference type="EMBL" id="EOY04474.1"/>
    </source>
</evidence>
<name>A0A061EQ65_THECC</name>
<keyword evidence="6" id="KW-1185">Reference proteome</keyword>
<evidence type="ECO:0000256" key="1">
    <source>
        <dbReference type="ARBA" id="ARBA00009748"/>
    </source>
</evidence>
<comment type="similarity">
    <text evidence="1 2">Belongs to the plant LTP family.</text>
</comment>
<dbReference type="Gene3D" id="1.10.110.10">
    <property type="entry name" value="Plant lipid-transfer and hydrophobic proteins"/>
    <property type="match status" value="1"/>
</dbReference>
<dbReference type="InterPro" id="IPR000528">
    <property type="entry name" value="Plant_nsLTP"/>
</dbReference>
<dbReference type="PANTHER" id="PTHR33076">
    <property type="entry name" value="NON-SPECIFIC LIPID-TRANSFER PROTEIN 2-RELATED"/>
    <property type="match status" value="1"/>
</dbReference>
<keyword evidence="2" id="KW-0813">Transport</keyword>
<keyword evidence="3" id="KW-0732">Signal</keyword>
<keyword evidence="2" id="KW-0446">Lipid-binding</keyword>
<dbReference type="InParanoid" id="A0A061EQ65"/>
<dbReference type="GO" id="GO:0008289">
    <property type="term" value="F:lipid binding"/>
    <property type="evidence" value="ECO:0007669"/>
    <property type="project" value="UniProtKB-KW"/>
</dbReference>
<dbReference type="GO" id="GO:0006869">
    <property type="term" value="P:lipid transport"/>
    <property type="evidence" value="ECO:0007669"/>
    <property type="project" value="InterPro"/>
</dbReference>
<dbReference type="AlphaFoldDB" id="A0A061EQ65"/>
<sequence length="189" mass="20728">MAALNLKLVFGLAVLWMLVVDPMATAALTCDDVTGQLFPCLTYLTLRGKNVRPPPQGCCNGVRRLNKQAQSKADRQKACNCIKGLAGTFTGLNLDLVEGLPRRCNVNIPYKISPSTDCKKSLSLFILVTPRPPFNSFEFGSFIFCLCGLNFEKALANDVCPGLQIEDHNRVAEFVAKDVQLIQAKLAKH</sequence>
<dbReference type="SUPFAM" id="SSF47699">
    <property type="entry name" value="Bifunctional inhibitor/lipid-transfer protein/seed storage 2S albumin"/>
    <property type="match status" value="1"/>
</dbReference>
<dbReference type="Gramene" id="EOY04474">
    <property type="protein sequence ID" value="EOY04474"/>
    <property type="gene ID" value="TCM_019716"/>
</dbReference>
<dbReference type="OMA" id="NKDECCE"/>
<proteinExistence type="inferred from homology"/>
<reference evidence="5 6" key="1">
    <citation type="journal article" date="2013" name="Genome Biol.">
        <title>The genome sequence of the most widely cultivated cacao type and its use to identify candidate genes regulating pod color.</title>
        <authorList>
            <person name="Motamayor J.C."/>
            <person name="Mockaitis K."/>
            <person name="Schmutz J."/>
            <person name="Haiminen N."/>
            <person name="Iii D.L."/>
            <person name="Cornejo O."/>
            <person name="Findley S.D."/>
            <person name="Zheng P."/>
            <person name="Utro F."/>
            <person name="Royaert S."/>
            <person name="Saski C."/>
            <person name="Jenkins J."/>
            <person name="Podicheti R."/>
            <person name="Zhao M."/>
            <person name="Scheffler B.E."/>
            <person name="Stack J.C."/>
            <person name="Feltus F.A."/>
            <person name="Mustiga G.M."/>
            <person name="Amores F."/>
            <person name="Phillips W."/>
            <person name="Marelli J.P."/>
            <person name="May G.D."/>
            <person name="Shapiro H."/>
            <person name="Ma J."/>
            <person name="Bustamante C.D."/>
            <person name="Schnell R.J."/>
            <person name="Main D."/>
            <person name="Gilbert D."/>
            <person name="Parida L."/>
            <person name="Kuhn D.N."/>
        </authorList>
    </citation>
    <scope>NUCLEOTIDE SEQUENCE [LARGE SCALE GENOMIC DNA]</scope>
    <source>
        <strain evidence="6">cv. Matina 1-6</strain>
    </source>
</reference>
<protein>
    <recommendedName>
        <fullName evidence="2">Non-specific lipid-transfer protein</fullName>
    </recommendedName>
</protein>
<dbReference type="InterPro" id="IPR016140">
    <property type="entry name" value="Bifunc_inhib/LTP/seed_store"/>
</dbReference>
<dbReference type="Proteomes" id="UP000026915">
    <property type="component" value="Chromosome 4"/>
</dbReference>
<dbReference type="InterPro" id="IPR036312">
    <property type="entry name" value="Bifun_inhib/LTP/seed_sf"/>
</dbReference>
<accession>A0A061EQ65</accession>
<comment type="function">
    <text evidence="2">Plant non-specific lipid-transfer proteins transfer phospholipids as well as galactolipids across membranes. May play a role in wax or cutin deposition in the cell walls of expanding epidermal cells and certain secretory tissues.</text>
</comment>
<evidence type="ECO:0000256" key="2">
    <source>
        <dbReference type="RuleBase" id="RU000628"/>
    </source>
</evidence>
<dbReference type="CDD" id="cd01960">
    <property type="entry name" value="nsLTP1"/>
    <property type="match status" value="1"/>
</dbReference>
<dbReference type="STRING" id="3641.A0A061EQ65"/>
<feature type="signal peptide" evidence="3">
    <location>
        <begin position="1"/>
        <end position="26"/>
    </location>
</feature>
<dbReference type="Pfam" id="PF00234">
    <property type="entry name" value="Tryp_alpha_amyl"/>
    <property type="match status" value="1"/>
</dbReference>
<gene>
    <name evidence="5" type="ORF">TCM_019716</name>
</gene>
<dbReference type="EMBL" id="CM001882">
    <property type="protein sequence ID" value="EOY04474.1"/>
    <property type="molecule type" value="Genomic_DNA"/>
</dbReference>
<organism evidence="5 6">
    <name type="scientific">Theobroma cacao</name>
    <name type="common">Cacao</name>
    <name type="synonym">Cocoa</name>
    <dbReference type="NCBI Taxonomy" id="3641"/>
    <lineage>
        <taxon>Eukaryota</taxon>
        <taxon>Viridiplantae</taxon>
        <taxon>Streptophyta</taxon>
        <taxon>Embryophyta</taxon>
        <taxon>Tracheophyta</taxon>
        <taxon>Spermatophyta</taxon>
        <taxon>Magnoliopsida</taxon>
        <taxon>eudicotyledons</taxon>
        <taxon>Gunneridae</taxon>
        <taxon>Pentapetalae</taxon>
        <taxon>rosids</taxon>
        <taxon>malvids</taxon>
        <taxon>Malvales</taxon>
        <taxon>Malvaceae</taxon>
        <taxon>Byttnerioideae</taxon>
        <taxon>Theobroma</taxon>
    </lineage>
</organism>
<dbReference type="SMART" id="SM00499">
    <property type="entry name" value="AAI"/>
    <property type="match status" value="1"/>
</dbReference>